<reference evidence="3" key="1">
    <citation type="submission" date="2020-06" db="EMBL/GenBank/DDBJ databases">
        <authorList>
            <person name="Onetto C."/>
        </authorList>
    </citation>
    <scope>NUCLEOTIDE SEQUENCE</scope>
</reference>
<name>A0A9N8JHY8_9PEZI</name>
<proteinExistence type="predicted"/>
<sequence length="398" mass="44751">MPADEPVHVSPFNALLCLIILGVNAATQRSGADHFANVHLSPARTSPFICLADILTTVLWLGYGVLFKRIGFKVSAKMLFKDFGFSEEEDTLVKGKGWPWNIVLMIVFLAGPMLEAIKLFAFGATGTAPWLQTFAAAMFVTAYIVRVSVNTLSRRCEDENAIQELANSRPERLFKTADFLYDLAYSAQFHFWIEIFGKLEFFAEPNAAVVITVLVMVIFPALTSYFSPKEDVQGNQPDEQEAQQAAPHAHWRPRILMGRWALANWAEDDRHRAFIVAFVIAISTPSDTAWRTIFIPLAAFAVVVLHLALVSVVTRILRKADRRRSSAQESLQGDREDPGLPQDQLRERWNPLLRAESPEWRNTVSMAFGLSNLTFVCMYYFGVYDASKTVKPGWLEAI</sequence>
<evidence type="ECO:0000256" key="1">
    <source>
        <dbReference type="SAM" id="MobiDB-lite"/>
    </source>
</evidence>
<keyword evidence="4" id="KW-1185">Reference proteome</keyword>
<keyword evidence="2" id="KW-0812">Transmembrane</keyword>
<protein>
    <submittedName>
        <fullName evidence="3">Uncharacterized protein</fullName>
    </submittedName>
</protein>
<dbReference type="EMBL" id="CAIJEO010000002">
    <property type="protein sequence ID" value="CAD0085743.1"/>
    <property type="molecule type" value="Genomic_DNA"/>
</dbReference>
<feature type="transmembrane region" description="Helical" evidence="2">
    <location>
        <begin position="363"/>
        <end position="382"/>
    </location>
</feature>
<feature type="transmembrane region" description="Helical" evidence="2">
    <location>
        <begin position="7"/>
        <end position="26"/>
    </location>
</feature>
<gene>
    <name evidence="3" type="ORF">AWRI4233_LOCUS349</name>
</gene>
<dbReference type="Proteomes" id="UP000714618">
    <property type="component" value="Unassembled WGS sequence"/>
</dbReference>
<keyword evidence="2" id="KW-0472">Membrane</keyword>
<evidence type="ECO:0000313" key="3">
    <source>
        <dbReference type="EMBL" id="CAD0085743.1"/>
    </source>
</evidence>
<feature type="transmembrane region" description="Helical" evidence="2">
    <location>
        <begin position="293"/>
        <end position="317"/>
    </location>
</feature>
<feature type="transmembrane region" description="Helical" evidence="2">
    <location>
        <begin position="127"/>
        <end position="145"/>
    </location>
</feature>
<keyword evidence="2" id="KW-1133">Transmembrane helix</keyword>
<organism evidence="3 4">
    <name type="scientific">Aureobasidium mustum</name>
    <dbReference type="NCBI Taxonomy" id="2773714"/>
    <lineage>
        <taxon>Eukaryota</taxon>
        <taxon>Fungi</taxon>
        <taxon>Dikarya</taxon>
        <taxon>Ascomycota</taxon>
        <taxon>Pezizomycotina</taxon>
        <taxon>Dothideomycetes</taxon>
        <taxon>Dothideomycetidae</taxon>
        <taxon>Dothideales</taxon>
        <taxon>Saccotheciaceae</taxon>
        <taxon>Aureobasidium</taxon>
    </lineage>
</organism>
<feature type="transmembrane region" description="Helical" evidence="2">
    <location>
        <begin position="207"/>
        <end position="226"/>
    </location>
</feature>
<dbReference type="AlphaFoldDB" id="A0A9N8JHY8"/>
<feature type="region of interest" description="Disordered" evidence="1">
    <location>
        <begin position="230"/>
        <end position="249"/>
    </location>
</feature>
<evidence type="ECO:0000256" key="2">
    <source>
        <dbReference type="SAM" id="Phobius"/>
    </source>
</evidence>
<comment type="caution">
    <text evidence="3">The sequence shown here is derived from an EMBL/GenBank/DDBJ whole genome shotgun (WGS) entry which is preliminary data.</text>
</comment>
<feature type="transmembrane region" description="Helical" evidence="2">
    <location>
        <begin position="46"/>
        <end position="67"/>
    </location>
</feature>
<dbReference type="OrthoDB" id="2847781at2759"/>
<accession>A0A9N8JHY8</accession>
<evidence type="ECO:0000313" key="4">
    <source>
        <dbReference type="Proteomes" id="UP000714618"/>
    </source>
</evidence>
<feature type="transmembrane region" description="Helical" evidence="2">
    <location>
        <begin position="102"/>
        <end position="121"/>
    </location>
</feature>